<evidence type="ECO:0000256" key="6">
    <source>
        <dbReference type="SAM" id="Phobius"/>
    </source>
</evidence>
<reference evidence="8 9" key="1">
    <citation type="submission" date="2021-05" db="EMBL/GenBank/DDBJ databases">
        <title>Molecular characterization for Shewanella algae harboring chromosomal blaOXA-55-like strains isolated from clinical and environment sample.</title>
        <authorList>
            <person name="Ohama Y."/>
            <person name="Aoki K."/>
            <person name="Harada S."/>
            <person name="Moriya K."/>
            <person name="Ishii Y."/>
            <person name="Tateda K."/>
        </authorList>
    </citation>
    <scope>NUCLEOTIDE SEQUENCE [LARGE SCALE GENOMIC DNA]</scope>
    <source>
        <strain evidence="8 9">MBTL60-118</strain>
    </source>
</reference>
<keyword evidence="6" id="KW-0812">Transmembrane</keyword>
<dbReference type="PROSITE" id="PS00189">
    <property type="entry name" value="LIPOYL"/>
    <property type="match status" value="1"/>
</dbReference>
<evidence type="ECO:0000256" key="4">
    <source>
        <dbReference type="ARBA" id="ARBA00022823"/>
    </source>
</evidence>
<evidence type="ECO:0000256" key="3">
    <source>
        <dbReference type="ARBA" id="ARBA00022679"/>
    </source>
</evidence>
<dbReference type="Proteomes" id="UP000773469">
    <property type="component" value="Unassembled WGS sequence"/>
</dbReference>
<dbReference type="InterPro" id="IPR050743">
    <property type="entry name" value="2-oxoacid_DH_E2_comp"/>
</dbReference>
<evidence type="ECO:0000256" key="5">
    <source>
        <dbReference type="ARBA" id="ARBA00023315"/>
    </source>
</evidence>
<comment type="subunit">
    <text evidence="2">Forms a 24-polypeptide structural core with octahedral symmetry.</text>
</comment>
<proteinExistence type="predicted"/>
<keyword evidence="5" id="KW-0012">Acyltransferase</keyword>
<dbReference type="InterPro" id="IPR003016">
    <property type="entry name" value="2-oxoA_DH_lipoyl-BS"/>
</dbReference>
<keyword evidence="9" id="KW-1185">Reference proteome</keyword>
<dbReference type="Pfam" id="PF00364">
    <property type="entry name" value="Biotin_lipoyl"/>
    <property type="match status" value="1"/>
</dbReference>
<evidence type="ECO:0000313" key="8">
    <source>
        <dbReference type="EMBL" id="GIU44481.1"/>
    </source>
</evidence>
<comment type="caution">
    <text evidence="8">The sequence shown here is derived from an EMBL/GenBank/DDBJ whole genome shotgun (WGS) entry which is preliminary data.</text>
</comment>
<dbReference type="PANTHER" id="PTHR43178">
    <property type="entry name" value="DIHYDROLIPOAMIDE ACETYLTRANSFERASE COMPONENT OF PYRUVATE DEHYDROGENASE COMPLEX"/>
    <property type="match status" value="1"/>
</dbReference>
<keyword evidence="3" id="KW-0808">Transferase</keyword>
<organism evidence="8 9">
    <name type="scientific">Shewanella colwelliana</name>
    <name type="common">Alteromonas colwelliana</name>
    <dbReference type="NCBI Taxonomy" id="23"/>
    <lineage>
        <taxon>Bacteria</taxon>
        <taxon>Pseudomonadati</taxon>
        <taxon>Pseudomonadota</taxon>
        <taxon>Gammaproteobacteria</taxon>
        <taxon>Alteromonadales</taxon>
        <taxon>Shewanellaceae</taxon>
        <taxon>Shewanella</taxon>
    </lineage>
</organism>
<name>A0ABQ4PAF4_SHECO</name>
<dbReference type="InterPro" id="IPR000089">
    <property type="entry name" value="Biotin_lipoyl"/>
</dbReference>
<comment type="cofactor">
    <cofactor evidence="1">
        <name>(R)-lipoate</name>
        <dbReference type="ChEBI" id="CHEBI:83088"/>
    </cofactor>
</comment>
<keyword evidence="6" id="KW-0472">Membrane</keyword>
<dbReference type="EMBL" id="BPEU01000027">
    <property type="protein sequence ID" value="GIU44481.1"/>
    <property type="molecule type" value="Genomic_DNA"/>
</dbReference>
<evidence type="ECO:0000313" key="9">
    <source>
        <dbReference type="Proteomes" id="UP000773469"/>
    </source>
</evidence>
<keyword evidence="4" id="KW-0450">Lipoyl</keyword>
<keyword evidence="6" id="KW-1133">Transmembrane helix</keyword>
<feature type="domain" description="Lipoyl-binding" evidence="7">
    <location>
        <begin position="6"/>
        <end position="81"/>
    </location>
</feature>
<accession>A0ABQ4PAF4</accession>
<sequence>MDESVNIEILIPDLPESTKQAQISTIYVNEGQKVSEGDVLFDVETDKVVLEVVSQSAGVIDNFQVATGDFVSANQLAMNVRSIQGNEVPNESKNIVKVENVSERTVKDDSGRIQLEEVIGNSLFDKRGIICGVLGLVMGIVIGAIFTAILLG</sequence>
<dbReference type="PANTHER" id="PTHR43178:SF5">
    <property type="entry name" value="LIPOAMIDE ACYLTRANSFERASE COMPONENT OF BRANCHED-CHAIN ALPHA-KETO ACID DEHYDROGENASE COMPLEX, MITOCHONDRIAL"/>
    <property type="match status" value="1"/>
</dbReference>
<feature type="transmembrane region" description="Helical" evidence="6">
    <location>
        <begin position="129"/>
        <end position="151"/>
    </location>
</feature>
<dbReference type="Gene3D" id="2.40.50.100">
    <property type="match status" value="1"/>
</dbReference>
<dbReference type="PROSITE" id="PS50968">
    <property type="entry name" value="BIOTINYL_LIPOYL"/>
    <property type="match status" value="1"/>
</dbReference>
<dbReference type="SUPFAM" id="SSF51230">
    <property type="entry name" value="Single hybrid motif"/>
    <property type="match status" value="1"/>
</dbReference>
<evidence type="ECO:0000256" key="2">
    <source>
        <dbReference type="ARBA" id="ARBA00011484"/>
    </source>
</evidence>
<evidence type="ECO:0000256" key="1">
    <source>
        <dbReference type="ARBA" id="ARBA00001938"/>
    </source>
</evidence>
<gene>
    <name evidence="8" type="ORF">TUM3794_32540</name>
</gene>
<dbReference type="CDD" id="cd06849">
    <property type="entry name" value="lipoyl_domain"/>
    <property type="match status" value="1"/>
</dbReference>
<dbReference type="InterPro" id="IPR011053">
    <property type="entry name" value="Single_hybrid_motif"/>
</dbReference>
<protein>
    <recommendedName>
        <fullName evidence="7">Lipoyl-binding domain-containing protein</fullName>
    </recommendedName>
</protein>
<evidence type="ECO:0000259" key="7">
    <source>
        <dbReference type="PROSITE" id="PS50968"/>
    </source>
</evidence>